<dbReference type="OMA" id="FEMECRC"/>
<dbReference type="STRING" id="9544.ENSMMUP00000061155"/>
<keyword evidence="1" id="KW-0472">Membrane</keyword>
<dbReference type="PANTHER" id="PTHR46254:SF6">
    <property type="entry name" value="HIGH MOBILITY GROUP AT-HOOK 2"/>
    <property type="match status" value="1"/>
</dbReference>
<organism evidence="2 3">
    <name type="scientific">Macaca mulatta</name>
    <name type="common">Rhesus macaque</name>
    <dbReference type="NCBI Taxonomy" id="9544"/>
    <lineage>
        <taxon>Eukaryota</taxon>
        <taxon>Metazoa</taxon>
        <taxon>Chordata</taxon>
        <taxon>Craniata</taxon>
        <taxon>Vertebrata</taxon>
        <taxon>Euteleostomi</taxon>
        <taxon>Mammalia</taxon>
        <taxon>Eutheria</taxon>
        <taxon>Euarchontoglires</taxon>
        <taxon>Primates</taxon>
        <taxon>Haplorrhini</taxon>
        <taxon>Catarrhini</taxon>
        <taxon>Cercopithecidae</taxon>
        <taxon>Cercopithecinae</taxon>
        <taxon>Macaca</taxon>
    </lineage>
</organism>
<dbReference type="InParanoid" id="A0A5F7Z7U0"/>
<dbReference type="Proteomes" id="UP000006718">
    <property type="component" value="Chromosome 5"/>
</dbReference>
<dbReference type="AlphaFoldDB" id="A0A5F7Z7U0"/>
<keyword evidence="1" id="KW-1133">Transmembrane helix</keyword>
<dbReference type="GeneTree" id="ENSGT00940000161627"/>
<reference evidence="2" key="2">
    <citation type="submission" date="2019-01" db="EMBL/GenBank/DDBJ databases">
        <authorList>
            <person name="Graves T."/>
            <person name="Eichler E.E."/>
            <person name="Wilson R.K."/>
        </authorList>
    </citation>
    <scope>NUCLEOTIDE SEQUENCE [LARGE SCALE GENOMIC DNA]</scope>
    <source>
        <strain evidence="2">17573</strain>
    </source>
</reference>
<proteinExistence type="predicted"/>
<evidence type="ECO:0000313" key="2">
    <source>
        <dbReference type="Ensembl" id="ENSMMUP00000061155.1"/>
    </source>
</evidence>
<dbReference type="SMR" id="A0A5F7Z7U0"/>
<keyword evidence="1" id="KW-0812">Transmembrane</keyword>
<reference evidence="2" key="3">
    <citation type="submission" date="2025-08" db="UniProtKB">
        <authorList>
            <consortium name="Ensembl"/>
        </authorList>
    </citation>
    <scope>IDENTIFICATION</scope>
    <source>
        <strain evidence="2">17573</strain>
    </source>
</reference>
<sequence length="105" mass="12533">MALQTNMHKSQFCLFLCFVFVLFWFGFCLFVFEMECRCVAQAEVQWCDLGSLQPPPPGFKQFSCLTFPSSWDYRRAPPRPANFCIFRRDRVSWCWPGWSRTPELR</sequence>
<reference evidence="2" key="4">
    <citation type="submission" date="2025-09" db="UniProtKB">
        <authorList>
            <consortium name="Ensembl"/>
        </authorList>
    </citation>
    <scope>IDENTIFICATION</scope>
    <source>
        <strain evidence="2">17573</strain>
    </source>
</reference>
<keyword evidence="3" id="KW-1185">Reference proteome</keyword>
<protein>
    <submittedName>
        <fullName evidence="2">Uncharacterized protein</fullName>
    </submittedName>
</protein>
<accession>A0A5F7Z7U0</accession>
<reference evidence="3" key="1">
    <citation type="journal article" date="2007" name="Science">
        <title>Evolutionary and biomedical insights from the rhesus macaque genome.</title>
        <authorList>
            <person name="Gibbs R.A."/>
            <person name="Rogers J."/>
            <person name="Katze M.G."/>
            <person name="Bumgarner R."/>
            <person name="Weinstock G.M."/>
            <person name="Mardis E.R."/>
            <person name="Remington K.A."/>
            <person name="Strausberg R.L."/>
            <person name="Venter J.C."/>
            <person name="Wilson R.K."/>
            <person name="Batzer M.A."/>
            <person name="Bustamante C.D."/>
            <person name="Eichler E.E."/>
            <person name="Hahn M.W."/>
            <person name="Hardison R.C."/>
            <person name="Makova K.D."/>
            <person name="Miller W."/>
            <person name="Milosavljevic A."/>
            <person name="Palermo R.E."/>
            <person name="Siepel A."/>
            <person name="Sikela J.M."/>
            <person name="Attaway T."/>
            <person name="Bell S."/>
            <person name="Bernard K.E."/>
            <person name="Buhay C.J."/>
            <person name="Chandrabose M.N."/>
            <person name="Dao M."/>
            <person name="Davis C."/>
            <person name="Delehaunty K.D."/>
            <person name="Ding Y."/>
            <person name="Dinh H.H."/>
            <person name="Dugan-Rocha S."/>
            <person name="Fulton L.A."/>
            <person name="Gabisi R.A."/>
            <person name="Garner T.T."/>
            <person name="Godfrey J."/>
            <person name="Hawes A.C."/>
            <person name="Hernandez J."/>
            <person name="Hines S."/>
            <person name="Holder M."/>
            <person name="Hume J."/>
            <person name="Jhangiani S.N."/>
            <person name="Joshi V."/>
            <person name="Khan Z.M."/>
            <person name="Kirkness E.F."/>
            <person name="Cree A."/>
            <person name="Fowler R.G."/>
            <person name="Lee S."/>
            <person name="Lewis L.R."/>
            <person name="Li Z."/>
            <person name="Liu Y.-S."/>
            <person name="Moore S.M."/>
            <person name="Muzny D."/>
            <person name="Nazareth L.V."/>
            <person name="Ngo D.N."/>
            <person name="Okwuonu G.O."/>
            <person name="Pai G."/>
            <person name="Parker D."/>
            <person name="Paul H.A."/>
            <person name="Pfannkoch C."/>
            <person name="Pohl C.S."/>
            <person name="Rogers Y.-H.C."/>
            <person name="Ruiz S.J."/>
            <person name="Sabo A."/>
            <person name="Santibanez J."/>
            <person name="Schneider B.W."/>
            <person name="Smith S.M."/>
            <person name="Sodergren E."/>
            <person name="Svatek A.F."/>
            <person name="Utterback T.R."/>
            <person name="Vattathil S."/>
            <person name="Warren W."/>
            <person name="White C.S."/>
            <person name="Chinwalla A.T."/>
            <person name="Feng Y."/>
            <person name="Halpern A.L."/>
            <person name="Hillier L.W."/>
            <person name="Huang X."/>
            <person name="Minx P."/>
            <person name="Nelson J.O."/>
            <person name="Pepin K.H."/>
            <person name="Qin X."/>
            <person name="Sutton G.G."/>
            <person name="Venter E."/>
            <person name="Walenz B.P."/>
            <person name="Wallis J.W."/>
            <person name="Worley K.C."/>
            <person name="Yang S.-P."/>
            <person name="Jones S.M."/>
            <person name="Marra M.A."/>
            <person name="Rocchi M."/>
            <person name="Schein J.E."/>
            <person name="Baertsch R."/>
            <person name="Clarke L."/>
            <person name="Csuros M."/>
            <person name="Glasscock J."/>
            <person name="Harris R.A."/>
            <person name="Havlak P."/>
            <person name="Jackson A.R."/>
            <person name="Jiang H."/>
            <person name="Liu Y."/>
            <person name="Messina D.N."/>
            <person name="Shen Y."/>
            <person name="Song H.X.-Z."/>
            <person name="Wylie T."/>
            <person name="Zhang L."/>
            <person name="Birney E."/>
            <person name="Han K."/>
            <person name="Konkel M.K."/>
            <person name="Lee J."/>
            <person name="Smit A.F.A."/>
            <person name="Ullmer B."/>
            <person name="Wang H."/>
            <person name="Xing J."/>
            <person name="Burhans R."/>
            <person name="Cheng Z."/>
            <person name="Karro J.E."/>
            <person name="Ma J."/>
            <person name="Raney B."/>
            <person name="She X."/>
            <person name="Cox M.J."/>
            <person name="Demuth J.P."/>
            <person name="Dumas L.J."/>
            <person name="Han S.-G."/>
            <person name="Hopkins J."/>
            <person name="Karimpour-Fard A."/>
            <person name="Kim Y.H."/>
            <person name="Pollack J.R."/>
            <person name="Vinar T."/>
            <person name="Addo-Quaye C."/>
            <person name="Degenhardt J."/>
            <person name="Denby A."/>
            <person name="Hubisz M.J."/>
            <person name="Indap A."/>
            <person name="Kosiol C."/>
            <person name="Lahn B.T."/>
            <person name="Lawson H.A."/>
            <person name="Marklein A."/>
            <person name="Nielsen R."/>
            <person name="Vallender E.J."/>
            <person name="Clark A.G."/>
            <person name="Ferguson B."/>
            <person name="Hernandez R.D."/>
            <person name="Hirani K."/>
            <person name="Kehrer-Sawatzki H."/>
            <person name="Kolb J."/>
            <person name="Patil S."/>
            <person name="Pu L.-L."/>
            <person name="Ren Y."/>
            <person name="Smith D.G."/>
            <person name="Wheeler D.A."/>
            <person name="Schenck I."/>
            <person name="Ball E.V."/>
            <person name="Chen R."/>
            <person name="Cooper D.N."/>
            <person name="Giardine B."/>
            <person name="Hsu F."/>
            <person name="Kent W.J."/>
            <person name="Lesk A."/>
            <person name="Nelson D.L."/>
            <person name="O'brien W.E."/>
            <person name="Pruefer K."/>
            <person name="Stenson P.D."/>
            <person name="Wallace J.C."/>
            <person name="Ke H."/>
            <person name="Liu X.-M."/>
            <person name="Wang P."/>
            <person name="Xiang A.P."/>
            <person name="Yang F."/>
            <person name="Barber G.P."/>
            <person name="Haussler D."/>
            <person name="Karolchik D."/>
            <person name="Kern A.D."/>
            <person name="Kuhn R.M."/>
            <person name="Smith K.E."/>
            <person name="Zwieg A.S."/>
        </authorList>
    </citation>
    <scope>NUCLEOTIDE SEQUENCE [LARGE SCALE GENOMIC DNA]</scope>
    <source>
        <strain evidence="3">17573</strain>
    </source>
</reference>
<dbReference type="PANTHER" id="PTHR46254">
    <property type="entry name" value="PROTEIN GVQW1-RELATED"/>
    <property type="match status" value="1"/>
</dbReference>
<feature type="transmembrane region" description="Helical" evidence="1">
    <location>
        <begin position="12"/>
        <end position="32"/>
    </location>
</feature>
<evidence type="ECO:0000313" key="3">
    <source>
        <dbReference type="Proteomes" id="UP000006718"/>
    </source>
</evidence>
<name>A0A5F7Z7U0_MACMU</name>
<evidence type="ECO:0000256" key="1">
    <source>
        <dbReference type="SAM" id="Phobius"/>
    </source>
</evidence>
<dbReference type="Ensembl" id="ENSMMUT00000094665.1">
    <property type="protein sequence ID" value="ENSMMUP00000061155.1"/>
    <property type="gene ID" value="ENSMMUG00000053638.1"/>
</dbReference>
<dbReference type="VEuPathDB" id="HostDB:ENSMMUG00000053638"/>